<dbReference type="PROSITE" id="PS51257">
    <property type="entry name" value="PROKAR_LIPOPROTEIN"/>
    <property type="match status" value="1"/>
</dbReference>
<dbReference type="RefSeq" id="WP_187660444.1">
    <property type="nucleotide sequence ID" value="NZ_JACTAB010000004.1"/>
</dbReference>
<accession>A0ABU9E337</accession>
<comment type="caution">
    <text evidence="2">The sequence shown here is derived from an EMBL/GenBank/DDBJ whole genome shotgun (WGS) entry which is preliminary data.</text>
</comment>
<organism evidence="2 3">
    <name type="scientific">Flavobacterium buctense</name>
    <dbReference type="NCBI Taxonomy" id="1648146"/>
    <lineage>
        <taxon>Bacteria</taxon>
        <taxon>Pseudomonadati</taxon>
        <taxon>Bacteroidota</taxon>
        <taxon>Flavobacteriia</taxon>
        <taxon>Flavobacteriales</taxon>
        <taxon>Flavobacteriaceae</taxon>
        <taxon>Flavobacterium</taxon>
    </lineage>
</organism>
<reference evidence="2 3" key="1">
    <citation type="submission" date="2024-04" db="EMBL/GenBank/DDBJ databases">
        <title>draft genome sequnece of Flavobacterium buctense JCM 30750.</title>
        <authorList>
            <person name="Kim D.-U."/>
        </authorList>
    </citation>
    <scope>NUCLEOTIDE SEQUENCE [LARGE SCALE GENOMIC DNA]</scope>
    <source>
        <strain evidence="2 3">JCM 30750</strain>
    </source>
</reference>
<evidence type="ECO:0000313" key="3">
    <source>
        <dbReference type="Proteomes" id="UP001491349"/>
    </source>
</evidence>
<evidence type="ECO:0008006" key="4">
    <source>
        <dbReference type="Google" id="ProtNLM"/>
    </source>
</evidence>
<gene>
    <name evidence="2" type="ORF">WMW71_06420</name>
</gene>
<protein>
    <recommendedName>
        <fullName evidence="4">Lipoprotein</fullName>
    </recommendedName>
</protein>
<evidence type="ECO:0000313" key="2">
    <source>
        <dbReference type="EMBL" id="MEK8179972.1"/>
    </source>
</evidence>
<dbReference type="EMBL" id="JBBPCB010000003">
    <property type="protein sequence ID" value="MEK8179972.1"/>
    <property type="molecule type" value="Genomic_DNA"/>
</dbReference>
<keyword evidence="1" id="KW-0732">Signal</keyword>
<evidence type="ECO:0000256" key="1">
    <source>
        <dbReference type="SAM" id="SignalP"/>
    </source>
</evidence>
<feature type="chain" id="PRO_5046591960" description="Lipoprotein" evidence="1">
    <location>
        <begin position="19"/>
        <end position="75"/>
    </location>
</feature>
<proteinExistence type="predicted"/>
<keyword evidence="3" id="KW-1185">Reference proteome</keyword>
<sequence length="75" mass="8307">MKNIGICLSMLSMVLVMACDKKEEKTTETIETNTIEKETVIVKDTVKEKEEGTSVKVNGDGIDIDSDDVDVEIKK</sequence>
<dbReference type="Proteomes" id="UP001491349">
    <property type="component" value="Unassembled WGS sequence"/>
</dbReference>
<name>A0ABU9E337_9FLAO</name>
<feature type="signal peptide" evidence="1">
    <location>
        <begin position="1"/>
        <end position="18"/>
    </location>
</feature>